<dbReference type="NCBIfam" id="TIGR03551">
    <property type="entry name" value="F420_cofH"/>
    <property type="match status" value="1"/>
</dbReference>
<dbReference type="Gene3D" id="3.20.20.70">
    <property type="entry name" value="Aldolase class I"/>
    <property type="match status" value="2"/>
</dbReference>
<feature type="domain" description="Radical SAM core" evidence="18">
    <location>
        <begin position="450"/>
        <end position="688"/>
    </location>
</feature>
<dbReference type="SFLD" id="SFLDG01389">
    <property type="entry name" value="menaquinone_synthsis_involved"/>
    <property type="match status" value="1"/>
</dbReference>
<dbReference type="SFLD" id="SFLDF00343">
    <property type="entry name" value="aminofutalosine_synthase_(mqnE"/>
    <property type="match status" value="1"/>
</dbReference>
<dbReference type="HAMAP" id="MF_01612">
    <property type="entry name" value="FO_synth_sub2"/>
    <property type="match status" value="1"/>
</dbReference>
<dbReference type="PANTHER" id="PTHR43076">
    <property type="entry name" value="FO SYNTHASE (COFH)"/>
    <property type="match status" value="1"/>
</dbReference>
<dbReference type="GO" id="GO:0051539">
    <property type="term" value="F:4 iron, 4 sulfur cluster binding"/>
    <property type="evidence" value="ECO:0007669"/>
    <property type="project" value="UniProtKB-KW"/>
</dbReference>
<evidence type="ECO:0000256" key="14">
    <source>
        <dbReference type="ARBA" id="ARBA00023014"/>
    </source>
</evidence>
<keyword evidence="11" id="KW-0949">S-adenosyl-L-methionine</keyword>
<dbReference type="InterPro" id="IPR019940">
    <property type="entry name" value="CofH_family"/>
</dbReference>
<sequence length="776" mass="84915">MERAAAVRDALFGTRVTYSPKVFIPLTSLCRDGCGYCTFSRSPARVEAPYLTPDQVLAIAIQGAQAGCHEALFTLGEQPEDRYAVAGEWLSDHGYGATVDYLAAMCELVTTETGLLAHSNAGALTSDELSQLRAVSPSQGMMIESLNPALIAHRGAPDKTPKRRLATLEAAGKLAIPFTTGVLVGIGESPRDRVTALRAIADLHIRYGHVQEVIVQNFVPKPDTVMRNEPACPEDEFLRTIAMARLILPPDVHLQAPPNLSEDFGSLLDAGIDDWGGVSPVTADHVNPERPWPSLGRLREVTEHHGKFLAPRLTVYPEYSRRPERWIDPGLRFAVMDRSDAESLGRDDPGAMFPESHADAKNVGTGAEVVQIGRRSTVWSSGAEFTPVDLVPSRTRGSRGRVTDVLDGVASGQEPGVDEIVTLFGARGSEVAEIAEFADHLRSQAVGNDVTFVRNRNINYTNVCTFKCTFCGFSKGPLSLNLRGKPYLLTLQEIATRVREAWDLGCTEVCLQGGIHPSFDGDYYIDVCRAAKEAAPDIHVHGFTALEVTEGAKRLREPLEKYLQRLVDAGLKSLPGTAAEILDDEIRAILCPDKIDTEEWLECHRVAHSIGLTSNVTMMFGSVEEPVHWARHFIRTRELQRETGGFTEFVGLPFVHMAAPIYLKRGARRGPTWREVVLVHAIARIVYDGLIDNVQASWVKLGLDGVRQLLQAGVNDVGGTLMDENISRAAGAAHGQQLDETNLEALVHGIGRRLRRRTTNYSNIEDPCRQGSPAVI</sequence>
<evidence type="ECO:0000313" key="19">
    <source>
        <dbReference type="EMBL" id="MCZ4586332.1"/>
    </source>
</evidence>
<evidence type="ECO:0000256" key="1">
    <source>
        <dbReference type="ARBA" id="ARBA00001966"/>
    </source>
</evidence>
<dbReference type="NCBIfam" id="NF004884">
    <property type="entry name" value="PRK06245.1"/>
    <property type="match status" value="1"/>
</dbReference>
<evidence type="ECO:0000256" key="6">
    <source>
        <dbReference type="ARBA" id="ARBA00012126"/>
    </source>
</evidence>
<comment type="similarity">
    <text evidence="5">In the N-terminal section; belongs to the radical SAM superfamily. CofG family.</text>
</comment>
<name>A0AAX3Y9R0_RHOOP</name>
<dbReference type="InterPro" id="IPR034405">
    <property type="entry name" value="F420"/>
</dbReference>
<keyword evidence="13" id="KW-0408">Iron</keyword>
<evidence type="ECO:0000256" key="4">
    <source>
        <dbReference type="ARBA" id="ARBA00010051"/>
    </source>
</evidence>
<evidence type="ECO:0000256" key="13">
    <source>
        <dbReference type="ARBA" id="ARBA00023004"/>
    </source>
</evidence>
<evidence type="ECO:0000256" key="7">
    <source>
        <dbReference type="ARBA" id="ARBA00012289"/>
    </source>
</evidence>
<keyword evidence="21" id="KW-1185">Reference proteome</keyword>
<dbReference type="EMBL" id="JAPWIS010000011">
    <property type="protein sequence ID" value="MCZ4586332.1"/>
    <property type="molecule type" value="Genomic_DNA"/>
</dbReference>
<dbReference type="Pfam" id="PF04055">
    <property type="entry name" value="Radical_SAM"/>
    <property type="match status" value="2"/>
</dbReference>
<proteinExistence type="inferred from homology"/>
<dbReference type="EC" id="2.5.1.147" evidence="7"/>
<keyword evidence="12" id="KW-0479">Metal-binding</keyword>
<evidence type="ECO:0000256" key="10">
    <source>
        <dbReference type="ARBA" id="ARBA00022679"/>
    </source>
</evidence>
<evidence type="ECO:0000256" key="8">
    <source>
        <dbReference type="ARBA" id="ARBA00022220"/>
    </source>
</evidence>
<dbReference type="InterPro" id="IPR058240">
    <property type="entry name" value="rSAM_sf"/>
</dbReference>
<keyword evidence="15" id="KW-0456">Lyase</keyword>
<dbReference type="CDD" id="cd01335">
    <property type="entry name" value="Radical_SAM"/>
    <property type="match status" value="2"/>
</dbReference>
<evidence type="ECO:0000313" key="22">
    <source>
        <dbReference type="Proteomes" id="UP001231166"/>
    </source>
</evidence>
<dbReference type="EC" id="4.3.1.32" evidence="6"/>
<dbReference type="InterPro" id="IPR020050">
    <property type="entry name" value="FO_synthase_su2"/>
</dbReference>
<dbReference type="EMBL" id="CP130953">
    <property type="protein sequence ID" value="WLF44784.1"/>
    <property type="molecule type" value="Genomic_DNA"/>
</dbReference>
<evidence type="ECO:0000259" key="18">
    <source>
        <dbReference type="PROSITE" id="PS51918"/>
    </source>
</evidence>
<dbReference type="InterPro" id="IPR007197">
    <property type="entry name" value="rSAM"/>
</dbReference>
<evidence type="ECO:0000256" key="15">
    <source>
        <dbReference type="ARBA" id="ARBA00023239"/>
    </source>
</evidence>
<dbReference type="GO" id="GO:0141093">
    <property type="term" value="F:5-amino-6-(D-ribitylamino)uracil--L-tyrosine 4-hydroxyphenyl transferase activity"/>
    <property type="evidence" value="ECO:0007669"/>
    <property type="project" value="UniProtKB-EC"/>
</dbReference>
<comment type="catalytic activity">
    <reaction evidence="17">
        <text>5-amino-5-(4-hydroxybenzyl)-6-(D-ribitylimino)-5,6-dihydrouracil + S-adenosyl-L-methionine = 7,8-didemethyl-8-hydroxy-5-deazariboflavin + 5'-deoxyadenosine + L-methionine + NH4(+) + H(+)</text>
        <dbReference type="Rhea" id="RHEA:55204"/>
        <dbReference type="ChEBI" id="CHEBI:15378"/>
        <dbReference type="ChEBI" id="CHEBI:17319"/>
        <dbReference type="ChEBI" id="CHEBI:28938"/>
        <dbReference type="ChEBI" id="CHEBI:57844"/>
        <dbReference type="ChEBI" id="CHEBI:59789"/>
        <dbReference type="ChEBI" id="CHEBI:59904"/>
        <dbReference type="ChEBI" id="CHEBI:85936"/>
        <dbReference type="EC" id="4.3.1.32"/>
    </reaction>
</comment>
<dbReference type="NCBIfam" id="TIGR00423">
    <property type="entry name" value="CofH family radical SAM protein"/>
    <property type="match status" value="1"/>
</dbReference>
<comment type="function">
    <text evidence="2">Catalyzes the radical-mediated synthesis of 7,8-didemethyl-8-hydroxy-5-deazariboflavin (FO) from 5-amino-6-(D-ribitylamino)uracil and L-tyrosine.</text>
</comment>
<keyword evidence="9" id="KW-0004">4Fe-4S</keyword>
<comment type="pathway">
    <text evidence="3">Cofactor biosynthesis; coenzyme F0 biosynthesis.</text>
</comment>
<dbReference type="InterPro" id="IPR013785">
    <property type="entry name" value="Aldolase_TIM"/>
</dbReference>
<comment type="similarity">
    <text evidence="4">In the C-terminal section; belongs to the radical SAM superfamily. CofH family.</text>
</comment>
<organism evidence="20 22">
    <name type="scientific">Rhodococcus opacus</name>
    <name type="common">Nocardia opaca</name>
    <dbReference type="NCBI Taxonomy" id="37919"/>
    <lineage>
        <taxon>Bacteria</taxon>
        <taxon>Bacillati</taxon>
        <taxon>Actinomycetota</taxon>
        <taxon>Actinomycetes</taxon>
        <taxon>Mycobacteriales</taxon>
        <taxon>Nocardiaceae</taxon>
        <taxon>Rhodococcus</taxon>
    </lineage>
</organism>
<dbReference type="InterPro" id="IPR006638">
    <property type="entry name" value="Elp3/MiaA/NifB-like_rSAM"/>
</dbReference>
<evidence type="ECO:0000256" key="16">
    <source>
        <dbReference type="ARBA" id="ARBA00048468"/>
    </source>
</evidence>
<feature type="domain" description="Radical SAM core" evidence="18">
    <location>
        <begin position="16"/>
        <end position="259"/>
    </location>
</feature>
<dbReference type="SMART" id="SM00729">
    <property type="entry name" value="Elp3"/>
    <property type="match status" value="1"/>
</dbReference>
<comment type="cofactor">
    <cofactor evidence="1">
        <name>[4Fe-4S] cluster</name>
        <dbReference type="ChEBI" id="CHEBI:49883"/>
    </cofactor>
</comment>
<evidence type="ECO:0000256" key="3">
    <source>
        <dbReference type="ARBA" id="ARBA00004712"/>
    </source>
</evidence>
<protein>
    <recommendedName>
        <fullName evidence="8">FO synthase</fullName>
        <ecNumber evidence="7">2.5.1.147</ecNumber>
        <ecNumber evidence="6">4.3.1.32</ecNumber>
    </recommendedName>
</protein>
<dbReference type="InterPro" id="IPR045567">
    <property type="entry name" value="CofH/MnqC-like_C"/>
</dbReference>
<dbReference type="SFLD" id="SFLDS00029">
    <property type="entry name" value="Radical_SAM"/>
    <property type="match status" value="2"/>
</dbReference>
<dbReference type="GO" id="GO:0044689">
    <property type="term" value="F:7,8-didemethyl-8-hydroxy-5-deazariboflavin synthase activity"/>
    <property type="evidence" value="ECO:0007669"/>
    <property type="project" value="UniProtKB-EC"/>
</dbReference>
<keyword evidence="10 20" id="KW-0808">Transferase</keyword>
<dbReference type="RefSeq" id="WP_167113812.1">
    <property type="nucleotide sequence ID" value="NZ_CP130953.1"/>
</dbReference>
<accession>A0AAX3Y9R0</accession>
<reference evidence="20" key="2">
    <citation type="submission" date="2023-07" db="EMBL/GenBank/DDBJ databases">
        <title>Genomic analysis of Rhodococcus opacus VOC-14 with glycol ethers degradation activity.</title>
        <authorList>
            <person name="Narkevich D.A."/>
            <person name="Hlushen A.M."/>
            <person name="Akhremchuk A.E."/>
            <person name="Sikolenko M.A."/>
            <person name="Valentovich L.N."/>
        </authorList>
    </citation>
    <scope>NUCLEOTIDE SEQUENCE</scope>
    <source>
        <strain evidence="20">VOC-14</strain>
    </source>
</reference>
<reference evidence="19" key="1">
    <citation type="submission" date="2022-12" db="EMBL/GenBank/DDBJ databases">
        <authorList>
            <person name="Krivoruchko A.V."/>
            <person name="Elkin A."/>
        </authorList>
    </citation>
    <scope>NUCLEOTIDE SEQUENCE</scope>
    <source>
        <strain evidence="19">IEGM 249</strain>
    </source>
</reference>
<dbReference type="NCBIfam" id="TIGR03550">
    <property type="entry name" value="F420_cofG"/>
    <property type="match status" value="1"/>
</dbReference>
<comment type="catalytic activity">
    <reaction evidence="16">
        <text>5-amino-6-(D-ribitylamino)uracil + L-tyrosine + S-adenosyl-L-methionine = 5-amino-5-(4-hydroxybenzyl)-6-(D-ribitylimino)-5,6-dihydrouracil + 2-iminoacetate + 5'-deoxyadenosine + L-methionine + H(+)</text>
        <dbReference type="Rhea" id="RHEA:55200"/>
        <dbReference type="ChEBI" id="CHEBI:15378"/>
        <dbReference type="ChEBI" id="CHEBI:15934"/>
        <dbReference type="ChEBI" id="CHEBI:17319"/>
        <dbReference type="ChEBI" id="CHEBI:57844"/>
        <dbReference type="ChEBI" id="CHEBI:58315"/>
        <dbReference type="ChEBI" id="CHEBI:59789"/>
        <dbReference type="ChEBI" id="CHEBI:77846"/>
        <dbReference type="ChEBI" id="CHEBI:85936"/>
        <dbReference type="EC" id="2.5.1.147"/>
    </reaction>
</comment>
<dbReference type="InterPro" id="IPR019939">
    <property type="entry name" value="CofG_family"/>
</dbReference>
<dbReference type="PROSITE" id="PS51918">
    <property type="entry name" value="RADICAL_SAM"/>
    <property type="match status" value="2"/>
</dbReference>
<dbReference type="SUPFAM" id="SSF102114">
    <property type="entry name" value="Radical SAM enzymes"/>
    <property type="match status" value="2"/>
</dbReference>
<dbReference type="AlphaFoldDB" id="A0AAX3Y9R0"/>
<evidence type="ECO:0000256" key="2">
    <source>
        <dbReference type="ARBA" id="ARBA00003692"/>
    </source>
</evidence>
<dbReference type="Proteomes" id="UP001231166">
    <property type="component" value="Chromosome"/>
</dbReference>
<dbReference type="Pfam" id="PF19288">
    <property type="entry name" value="CofH_C"/>
    <property type="match status" value="1"/>
</dbReference>
<dbReference type="SFLD" id="SFLDG01388">
    <property type="entry name" value="7_8-didemethyl-8-hydroxy-5-dea"/>
    <property type="match status" value="2"/>
</dbReference>
<evidence type="ECO:0000256" key="9">
    <source>
        <dbReference type="ARBA" id="ARBA00022485"/>
    </source>
</evidence>
<evidence type="ECO:0000256" key="5">
    <source>
        <dbReference type="ARBA" id="ARBA00010826"/>
    </source>
</evidence>
<dbReference type="SFLD" id="SFLDF00294">
    <property type="entry name" value="7_8-didemethyl-8-hydroxy-5-dea"/>
    <property type="match status" value="1"/>
</dbReference>
<evidence type="ECO:0000256" key="11">
    <source>
        <dbReference type="ARBA" id="ARBA00022691"/>
    </source>
</evidence>
<gene>
    <name evidence="20" type="primary">cofH</name>
    <name evidence="19" type="ORF">O4328_22040</name>
    <name evidence="20" type="ORF">Q5707_22980</name>
</gene>
<dbReference type="SFLD" id="SFLDG01064">
    <property type="entry name" value="F420__menaquinone_cofactor_bio"/>
    <property type="match status" value="2"/>
</dbReference>
<dbReference type="HAMAP" id="MF_01611">
    <property type="entry name" value="FO_synth_sub1"/>
    <property type="match status" value="1"/>
</dbReference>
<evidence type="ECO:0000256" key="17">
    <source>
        <dbReference type="ARBA" id="ARBA00048974"/>
    </source>
</evidence>
<keyword evidence="14" id="KW-0411">Iron-sulfur</keyword>
<dbReference type="PANTHER" id="PTHR43076:SF1">
    <property type="entry name" value="LIPOYL SYNTHASE 2"/>
    <property type="match status" value="1"/>
</dbReference>
<evidence type="ECO:0000313" key="20">
    <source>
        <dbReference type="EMBL" id="WLF44784.1"/>
    </source>
</evidence>
<dbReference type="GO" id="GO:0046872">
    <property type="term" value="F:metal ion binding"/>
    <property type="evidence" value="ECO:0007669"/>
    <property type="project" value="UniProtKB-KW"/>
</dbReference>
<evidence type="ECO:0000256" key="12">
    <source>
        <dbReference type="ARBA" id="ARBA00022723"/>
    </source>
</evidence>
<evidence type="ECO:0000313" key="21">
    <source>
        <dbReference type="Proteomes" id="UP001066327"/>
    </source>
</evidence>
<dbReference type="Proteomes" id="UP001066327">
    <property type="component" value="Unassembled WGS sequence"/>
</dbReference>